<keyword evidence="1 2" id="KW-0238">DNA-binding</keyword>
<reference evidence="4" key="1">
    <citation type="submission" date="2022-05" db="EMBL/GenBank/DDBJ databases">
        <title>Novel bacterial taxa in a minimal lignocellulolytic consortium and its capacity to transform plastics disclosed by genome-resolved metagenomics.</title>
        <authorList>
            <person name="Rodriguez C.A.D."/>
            <person name="Diaz-Garcia L."/>
            <person name="Herrera K."/>
            <person name="Tarazona N.A."/>
            <person name="Sproer C."/>
            <person name="Overmann J."/>
            <person name="Jimenez D.J."/>
        </authorList>
    </citation>
    <scope>NUCLEOTIDE SEQUENCE</scope>
    <source>
        <strain evidence="4">MAG5</strain>
    </source>
</reference>
<dbReference type="GO" id="GO:0003677">
    <property type="term" value="F:DNA binding"/>
    <property type="evidence" value="ECO:0007669"/>
    <property type="project" value="UniProtKB-UniRule"/>
</dbReference>
<evidence type="ECO:0000259" key="3">
    <source>
        <dbReference type="PROSITE" id="PS50977"/>
    </source>
</evidence>
<dbReference type="InterPro" id="IPR039532">
    <property type="entry name" value="TetR_C_Firmicutes"/>
</dbReference>
<dbReference type="InterPro" id="IPR009057">
    <property type="entry name" value="Homeodomain-like_sf"/>
</dbReference>
<dbReference type="PANTHER" id="PTHR43479">
    <property type="entry name" value="ACREF/ENVCD OPERON REPRESSOR-RELATED"/>
    <property type="match status" value="1"/>
</dbReference>
<evidence type="ECO:0000256" key="2">
    <source>
        <dbReference type="PROSITE-ProRule" id="PRU00335"/>
    </source>
</evidence>
<evidence type="ECO:0000256" key="1">
    <source>
        <dbReference type="ARBA" id="ARBA00023125"/>
    </source>
</evidence>
<dbReference type="KEGG" id="plig:NAG76_05255"/>
<evidence type="ECO:0000313" key="5">
    <source>
        <dbReference type="Proteomes" id="UP001056756"/>
    </source>
</evidence>
<organism evidence="4 5">
    <name type="scientific">Candidatus Pristimantibacillus lignocellulolyticus</name>
    <dbReference type="NCBI Taxonomy" id="2994561"/>
    <lineage>
        <taxon>Bacteria</taxon>
        <taxon>Bacillati</taxon>
        <taxon>Bacillota</taxon>
        <taxon>Bacilli</taxon>
        <taxon>Bacillales</taxon>
        <taxon>Paenibacillaceae</taxon>
        <taxon>Candidatus Pristimantibacillus</taxon>
    </lineage>
</organism>
<proteinExistence type="predicted"/>
<dbReference type="Proteomes" id="UP001056756">
    <property type="component" value="Chromosome"/>
</dbReference>
<accession>A0A9J6ZHL2</accession>
<gene>
    <name evidence="4" type="ORF">NAG76_05255</name>
</gene>
<dbReference type="Gene3D" id="1.10.357.10">
    <property type="entry name" value="Tetracycline Repressor, domain 2"/>
    <property type="match status" value="1"/>
</dbReference>
<feature type="DNA-binding region" description="H-T-H motif" evidence="2">
    <location>
        <begin position="33"/>
        <end position="52"/>
    </location>
</feature>
<protein>
    <submittedName>
        <fullName evidence="4">TetR/AcrR family transcriptional regulator C-terminal domain-containing protein</fullName>
    </submittedName>
</protein>
<dbReference type="EMBL" id="CP097899">
    <property type="protein sequence ID" value="URN95653.1"/>
    <property type="molecule type" value="Genomic_DNA"/>
</dbReference>
<name>A0A9J6ZHL2_9BACL</name>
<sequence length="207" mass="23579">MTIRYDRRQVKTKQQLLQALLTCIEQKGLDHVTVTDIANVADLNRGTFYLHYQDVRHMVQQIMNEKIDILTELIKQVDPYEHGQYADQNIPYPRIVAILEELSADRQFYTTILGSKGDPSYVLHLKKILTGALYNKFELHIPGTSSAPVPTHYLLAYMTSAAVGMIMYWLENNLPETPNEIGAMIMNIANHGLIVSSGIREKPQSHK</sequence>
<dbReference type="PROSITE" id="PS50977">
    <property type="entry name" value="HTH_TETR_2"/>
    <property type="match status" value="1"/>
</dbReference>
<evidence type="ECO:0000313" key="4">
    <source>
        <dbReference type="EMBL" id="URN95653.1"/>
    </source>
</evidence>
<dbReference type="InterPro" id="IPR050624">
    <property type="entry name" value="HTH-type_Tx_Regulator"/>
</dbReference>
<dbReference type="InterPro" id="IPR001647">
    <property type="entry name" value="HTH_TetR"/>
</dbReference>
<dbReference type="AlphaFoldDB" id="A0A9J6ZHL2"/>
<feature type="domain" description="HTH tetR-type" evidence="3">
    <location>
        <begin position="10"/>
        <end position="70"/>
    </location>
</feature>
<dbReference type="Pfam" id="PF14278">
    <property type="entry name" value="TetR_C_8"/>
    <property type="match status" value="1"/>
</dbReference>
<dbReference type="SUPFAM" id="SSF46689">
    <property type="entry name" value="Homeodomain-like"/>
    <property type="match status" value="1"/>
</dbReference>
<dbReference type="PANTHER" id="PTHR43479:SF7">
    <property type="entry name" value="TETR-FAMILY TRANSCRIPTIONAL REGULATOR"/>
    <property type="match status" value="1"/>
</dbReference>
<dbReference type="Pfam" id="PF00440">
    <property type="entry name" value="TetR_N"/>
    <property type="match status" value="1"/>
</dbReference>